<name>A0A7S4Q5E3_9DINO</name>
<dbReference type="SMART" id="SM00248">
    <property type="entry name" value="ANK"/>
    <property type="match status" value="4"/>
</dbReference>
<proteinExistence type="predicted"/>
<dbReference type="PANTHER" id="PTHR24121:SF23">
    <property type="entry name" value="NO MECHANORECEPTOR POTENTIAL C, ISOFORM H"/>
    <property type="match status" value="1"/>
</dbReference>
<dbReference type="AlphaFoldDB" id="A0A7S4Q5E3"/>
<dbReference type="InterPro" id="IPR002110">
    <property type="entry name" value="Ankyrin_rpt"/>
</dbReference>
<evidence type="ECO:0000313" key="2">
    <source>
        <dbReference type="EMBL" id="CAE4572952.1"/>
    </source>
</evidence>
<dbReference type="Pfam" id="PF01755">
    <property type="entry name" value="Glyco_transf_25"/>
    <property type="match status" value="1"/>
</dbReference>
<accession>A0A7S4Q5E3</accession>
<dbReference type="Gene3D" id="2.30.30.140">
    <property type="match status" value="1"/>
</dbReference>
<dbReference type="SUPFAM" id="SSF48403">
    <property type="entry name" value="Ankyrin repeat"/>
    <property type="match status" value="1"/>
</dbReference>
<dbReference type="PANTHER" id="PTHR24121">
    <property type="entry name" value="NO MECHANORECEPTOR POTENTIAL C, ISOFORM D-RELATED"/>
    <property type="match status" value="1"/>
</dbReference>
<dbReference type="EMBL" id="HBNR01018955">
    <property type="protein sequence ID" value="CAE4572952.1"/>
    <property type="molecule type" value="Transcribed_RNA"/>
</dbReference>
<dbReference type="InterPro" id="IPR002654">
    <property type="entry name" value="Glyco_trans_25"/>
</dbReference>
<evidence type="ECO:0000259" key="1">
    <source>
        <dbReference type="Pfam" id="PF01755"/>
    </source>
</evidence>
<reference evidence="2" key="1">
    <citation type="submission" date="2021-01" db="EMBL/GenBank/DDBJ databases">
        <authorList>
            <person name="Corre E."/>
            <person name="Pelletier E."/>
            <person name="Niang G."/>
            <person name="Scheremetjew M."/>
            <person name="Finn R."/>
            <person name="Kale V."/>
            <person name="Holt S."/>
            <person name="Cochrane G."/>
            <person name="Meng A."/>
            <person name="Brown T."/>
            <person name="Cohen L."/>
        </authorList>
    </citation>
    <scope>NUCLEOTIDE SEQUENCE</scope>
    <source>
        <strain evidence="2">CCMP3105</strain>
    </source>
</reference>
<dbReference type="CDD" id="cd04508">
    <property type="entry name" value="Tudor_SF"/>
    <property type="match status" value="1"/>
</dbReference>
<sequence length="578" mass="62843">MGRFSPGDVVQGLFSEGQWYLATVEQDNGDDTYTVTWFDGDESNRTKSSAELKLMRFDADQQTYHEVEASQPAVAEPAEAVAVESVEITVAESPEPAAGESSELVAAEPAEQGVEVQGEADGDVEEVLLAVDDDGNPLLDDEGNLIQVLEEDLEGMVPQEGAEEMEPREPREVGPIGTLTLEDGMGLFINLDRREDRKKAMEELAGPNKWLSANMTRIAAVNGDELSWPQLVGDKLFTLEARIMSQRAANMNLATIADDPDDCSSHLTLGGCGCALSHKKAWQALLDSKAKWALVMEDDLVFLCPNFDDELKAVLQQLPEDFAVCYLGFHTGEPLPEGEHFEGPLVQQEDGWLAGLWCYMISRAGAELMLEHAVPFQAQVDTVVGILAVQDGRCYTVPPGQFLAFSPPTEESLDTDVQTFRVMPETEEEMMEMMEAIAEDPGASQLFSDIALHDAALQGLSDVCMQILGQPESTHDLNARDGCGQTALHAAAWAGLTDVCMAILERPDFTEVNAIDDEGNSVLHAAAFKGLSDVCTKILERSEFTEAAACDCDERTAASLAVEKGHLELAEKLRKHCA</sequence>
<dbReference type="Gene3D" id="1.25.40.20">
    <property type="entry name" value="Ankyrin repeat-containing domain"/>
    <property type="match status" value="1"/>
</dbReference>
<protein>
    <recommendedName>
        <fullName evidence="1">Glycosyl transferase family 25 domain-containing protein</fullName>
    </recommendedName>
</protein>
<organism evidence="2">
    <name type="scientific">Alexandrium monilatum</name>
    <dbReference type="NCBI Taxonomy" id="311494"/>
    <lineage>
        <taxon>Eukaryota</taxon>
        <taxon>Sar</taxon>
        <taxon>Alveolata</taxon>
        <taxon>Dinophyceae</taxon>
        <taxon>Gonyaulacales</taxon>
        <taxon>Pyrocystaceae</taxon>
        <taxon>Alexandrium</taxon>
    </lineage>
</organism>
<gene>
    <name evidence="2" type="ORF">AMON00008_LOCUS12571</name>
</gene>
<dbReference type="InterPro" id="IPR036770">
    <property type="entry name" value="Ankyrin_rpt-contain_sf"/>
</dbReference>
<dbReference type="CDD" id="cd06532">
    <property type="entry name" value="Glyco_transf_25"/>
    <property type="match status" value="1"/>
</dbReference>
<dbReference type="SUPFAM" id="SSF63748">
    <property type="entry name" value="Tudor/PWWP/MBT"/>
    <property type="match status" value="1"/>
</dbReference>
<feature type="domain" description="Glycosyl transferase family 25" evidence="1">
    <location>
        <begin position="188"/>
        <end position="319"/>
    </location>
</feature>
<dbReference type="Pfam" id="PF12796">
    <property type="entry name" value="Ank_2"/>
    <property type="match status" value="1"/>
</dbReference>